<dbReference type="STRING" id="27334.A0A0A2JEP5"/>
<dbReference type="Pfam" id="PF13086">
    <property type="entry name" value="AAA_11"/>
    <property type="match status" value="1"/>
</dbReference>
<dbReference type="InterPro" id="IPR045055">
    <property type="entry name" value="DNA2/NAM7-like"/>
</dbReference>
<reference evidence="4 5" key="1">
    <citation type="journal article" date="2015" name="Mol. Plant Microbe Interact.">
        <title>Genome, transcriptome, and functional analyses of Penicillium expansum provide new insights into secondary metabolism and pathogenicity.</title>
        <authorList>
            <person name="Ballester A.R."/>
            <person name="Marcet-Houben M."/>
            <person name="Levin E."/>
            <person name="Sela N."/>
            <person name="Selma-Lazaro C."/>
            <person name="Carmona L."/>
            <person name="Wisniewski M."/>
            <person name="Droby S."/>
            <person name="Gonzalez-Candelas L."/>
            <person name="Gabaldon T."/>
        </authorList>
    </citation>
    <scope>NUCLEOTIDE SEQUENCE [LARGE SCALE GENOMIC DNA]</scope>
    <source>
        <strain evidence="4 5">MD-8</strain>
    </source>
</reference>
<dbReference type="EMBL" id="JQFZ01000034">
    <property type="protein sequence ID" value="KGO61465.1"/>
    <property type="molecule type" value="Genomic_DNA"/>
</dbReference>
<dbReference type="AlphaFoldDB" id="A0A0A2JEP5"/>
<dbReference type="GO" id="GO:0006369">
    <property type="term" value="P:termination of RNA polymerase II transcription"/>
    <property type="evidence" value="ECO:0007669"/>
    <property type="project" value="TreeGrafter"/>
</dbReference>
<dbReference type="InterPro" id="IPR027417">
    <property type="entry name" value="P-loop_NTPase"/>
</dbReference>
<sequence length="826" mass="94339">MSESVNTWSAWFTSARKPYLKIGELRTADSRPKIDTQWKKTTFASREEYTVCVGFSLIFEHEYATRKTVDPETKESKQVRTLMTMFTLPSNNRFHFAYIKIPENFVFKDDENFDIRPSYASTDSFSETRIVIIEKHHLCPNGWVTARISQSWDTEQSQFISSREKPLSLTENTTLIEQINASFQLYSNCELQKGLWRMLLSGSLEHFRSINLYGKLRQDLFERFEQQLLRFSKFNPRQLEAFRHLHELSGPFALIQGPPGTRKTFWLLRRLLPFLNENIETNTKHQLLIVTPTNDGVYRTAKDMHEACLGMFEARGSKQVVVVRVQHLPGSDPMKSSFPREVLEILNNMIFTEAVLNSRFSGPESNQHSMLAHSNVELTYAHWMLRLSGIIPEAEREPVDKYKSFRNLFEMFRSQTSIDGKGRIEFCNNTNTLLLAVLQMADVIVCTPFTAGHPTIVRSIKPAVVGVDEAAKFTEPEMWPILAHYYPSPIIMVGDHHQLAPTVTSSSEKNPFAYQLRLSLFKRLIDRENALIMLEVQHRMHPDISNLVNRKFYDSKLTDHERTNNETASFLRDFNKKRFGVETNLLFIDVCPSEVEIQYHSKKNTAHAAISIALCKELLGLEGLSSKDIIILVPYEAQFRNYLKYVTLEHRNDRSLGLDKVSVKKIDSFQGGESPIVIFDMTVTTHAGFLDDKTRLNVAISRAKNALYVVGNMKAMRSSIWSDEYERRYAKLTQVLNHFTEAKLCASDSNGTPAAASSALSGHSIKVTKEAKKLEEVEAGLHITLNARTTVAQLLEPAAVPMAEEVEAAMVENPEVSDVIVHNDYI</sequence>
<dbReference type="HOGENOM" id="CLU_342917_0_0_1"/>
<feature type="domain" description="DNA2/NAM7 helicase helicase" evidence="2">
    <location>
        <begin position="234"/>
        <end position="505"/>
    </location>
</feature>
<evidence type="ECO:0000313" key="4">
    <source>
        <dbReference type="EMBL" id="KGO61465.1"/>
    </source>
</evidence>
<keyword evidence="5" id="KW-1185">Reference proteome</keyword>
<name>A0A0A2JEP5_PENEN</name>
<dbReference type="CDD" id="cd18808">
    <property type="entry name" value="SF1_C_Upf1"/>
    <property type="match status" value="1"/>
</dbReference>
<dbReference type="Proteomes" id="UP000030143">
    <property type="component" value="Unassembled WGS sequence"/>
</dbReference>
<dbReference type="RefSeq" id="XP_016602257.1">
    <property type="nucleotide sequence ID" value="XM_016745810.1"/>
</dbReference>
<gene>
    <name evidence="4" type="ORF">PEX2_085400</name>
</gene>
<dbReference type="InterPro" id="IPR041677">
    <property type="entry name" value="DNA2/NAM7_AAA_11"/>
</dbReference>
<dbReference type="Gene3D" id="3.40.50.300">
    <property type="entry name" value="P-loop containing nucleotide triphosphate hydrolases"/>
    <property type="match status" value="2"/>
</dbReference>
<accession>A0A0A2JEP5</accession>
<dbReference type="SUPFAM" id="SSF52540">
    <property type="entry name" value="P-loop containing nucleoside triphosphate hydrolases"/>
    <property type="match status" value="1"/>
</dbReference>
<evidence type="ECO:0000259" key="3">
    <source>
        <dbReference type="Pfam" id="PF13087"/>
    </source>
</evidence>
<organism evidence="4 5">
    <name type="scientific">Penicillium expansum</name>
    <name type="common">Blue mold rot fungus</name>
    <dbReference type="NCBI Taxonomy" id="27334"/>
    <lineage>
        <taxon>Eukaryota</taxon>
        <taxon>Fungi</taxon>
        <taxon>Dikarya</taxon>
        <taxon>Ascomycota</taxon>
        <taxon>Pezizomycotina</taxon>
        <taxon>Eurotiomycetes</taxon>
        <taxon>Eurotiomycetidae</taxon>
        <taxon>Eurotiales</taxon>
        <taxon>Aspergillaceae</taxon>
        <taxon>Penicillium</taxon>
    </lineage>
</organism>
<comment type="caution">
    <text evidence="4">The sequence shown here is derived from an EMBL/GenBank/DDBJ whole genome shotgun (WGS) entry which is preliminary data.</text>
</comment>
<keyword evidence="1" id="KW-0547">Nucleotide-binding</keyword>
<protein>
    <recommendedName>
        <fullName evidence="6">DNA2/NAM7 helicase-like C-terminal domain-containing protein</fullName>
    </recommendedName>
</protein>
<dbReference type="GeneID" id="27681230"/>
<evidence type="ECO:0000256" key="1">
    <source>
        <dbReference type="ARBA" id="ARBA00022806"/>
    </source>
</evidence>
<evidence type="ECO:0000259" key="2">
    <source>
        <dbReference type="Pfam" id="PF13086"/>
    </source>
</evidence>
<dbReference type="PANTHER" id="PTHR10887">
    <property type="entry name" value="DNA2/NAM7 HELICASE FAMILY"/>
    <property type="match status" value="1"/>
</dbReference>
<dbReference type="InterPro" id="IPR047187">
    <property type="entry name" value="SF1_C_Upf1"/>
</dbReference>
<evidence type="ECO:0000313" key="5">
    <source>
        <dbReference type="Proteomes" id="UP000030143"/>
    </source>
</evidence>
<evidence type="ECO:0008006" key="6">
    <source>
        <dbReference type="Google" id="ProtNLM"/>
    </source>
</evidence>
<keyword evidence="1" id="KW-0067">ATP-binding</keyword>
<feature type="domain" description="DNA2/NAM7 helicase-like C-terminal" evidence="3">
    <location>
        <begin position="517"/>
        <end position="713"/>
    </location>
</feature>
<dbReference type="GO" id="GO:0004386">
    <property type="term" value="F:helicase activity"/>
    <property type="evidence" value="ECO:0007669"/>
    <property type="project" value="InterPro"/>
</dbReference>
<proteinExistence type="predicted"/>
<dbReference type="PANTHER" id="PTHR10887:SF495">
    <property type="entry name" value="HELICASE SENATAXIN ISOFORM X1-RELATED"/>
    <property type="match status" value="1"/>
</dbReference>
<dbReference type="Pfam" id="PF13087">
    <property type="entry name" value="AAA_12"/>
    <property type="match status" value="1"/>
</dbReference>
<dbReference type="GO" id="GO:0001147">
    <property type="term" value="F:transcription termination site sequence-specific DNA binding"/>
    <property type="evidence" value="ECO:0007669"/>
    <property type="project" value="TreeGrafter"/>
</dbReference>
<dbReference type="GO" id="GO:0016604">
    <property type="term" value="C:nuclear body"/>
    <property type="evidence" value="ECO:0007669"/>
    <property type="project" value="TreeGrafter"/>
</dbReference>
<keyword evidence="1" id="KW-0347">Helicase</keyword>
<dbReference type="VEuPathDB" id="FungiDB:PEXP_001820"/>
<keyword evidence="1" id="KW-0378">Hydrolase</keyword>
<dbReference type="InterPro" id="IPR041679">
    <property type="entry name" value="DNA2/NAM7-like_C"/>
</dbReference>